<keyword evidence="1 4" id="KW-0436">Ligase</keyword>
<evidence type="ECO:0000256" key="2">
    <source>
        <dbReference type="ARBA" id="ARBA00022741"/>
    </source>
</evidence>
<dbReference type="GO" id="GO:0004357">
    <property type="term" value="F:glutamate-cysteine ligase activity"/>
    <property type="evidence" value="ECO:0007669"/>
    <property type="project" value="UniProtKB-UniRule"/>
</dbReference>
<protein>
    <recommendedName>
        <fullName evidence="4">Glutamate--cysteine ligase</fullName>
        <ecNumber evidence="4">6.3.2.2</ecNumber>
    </recommendedName>
</protein>
<dbReference type="SUPFAM" id="SSF55931">
    <property type="entry name" value="Glutamine synthetase/guanido kinase"/>
    <property type="match status" value="1"/>
</dbReference>
<dbReference type="Proteomes" id="UP000075420">
    <property type="component" value="Unassembled WGS sequence"/>
</dbReference>
<proteinExistence type="inferred from homology"/>
<comment type="catalytic activity">
    <reaction evidence="4">
        <text>L-cysteine + L-glutamate + ATP = gamma-L-glutamyl-L-cysteine + ADP + phosphate + H(+)</text>
        <dbReference type="Rhea" id="RHEA:13285"/>
        <dbReference type="ChEBI" id="CHEBI:15378"/>
        <dbReference type="ChEBI" id="CHEBI:29985"/>
        <dbReference type="ChEBI" id="CHEBI:30616"/>
        <dbReference type="ChEBI" id="CHEBI:35235"/>
        <dbReference type="ChEBI" id="CHEBI:43474"/>
        <dbReference type="ChEBI" id="CHEBI:58173"/>
        <dbReference type="ChEBI" id="CHEBI:456216"/>
        <dbReference type="EC" id="6.3.2.2"/>
    </reaction>
</comment>
<dbReference type="InterPro" id="IPR014746">
    <property type="entry name" value="Gln_synth/guanido_kin_cat_dom"/>
</dbReference>
<dbReference type="GO" id="GO:0005524">
    <property type="term" value="F:ATP binding"/>
    <property type="evidence" value="ECO:0007669"/>
    <property type="project" value="UniProtKB-UniRule"/>
</dbReference>
<dbReference type="EMBL" id="JELY01001194">
    <property type="protein sequence ID" value="KYF56601.1"/>
    <property type="molecule type" value="Genomic_DNA"/>
</dbReference>
<feature type="disulfide bond" evidence="5">
    <location>
        <begin position="119"/>
        <end position="336"/>
    </location>
</feature>
<evidence type="ECO:0000313" key="7">
    <source>
        <dbReference type="Proteomes" id="UP000075420"/>
    </source>
</evidence>
<comment type="caution">
    <text evidence="6">The sequence shown here is derived from an EMBL/GenBank/DDBJ whole genome shotgun (WGS) entry which is preliminary data.</text>
</comment>
<dbReference type="InterPro" id="IPR035434">
    <property type="entry name" value="GCL_bact_plant"/>
</dbReference>
<evidence type="ECO:0000256" key="3">
    <source>
        <dbReference type="ARBA" id="ARBA00022840"/>
    </source>
</evidence>
<evidence type="ECO:0000256" key="5">
    <source>
        <dbReference type="PIRSR" id="PIRSR017901-50"/>
    </source>
</evidence>
<evidence type="ECO:0000313" key="6">
    <source>
        <dbReference type="EMBL" id="KYF56601.1"/>
    </source>
</evidence>
<dbReference type="PANTHER" id="PTHR34378:SF1">
    <property type="entry name" value="GLUTAMATE--CYSTEINE LIGASE, CHLOROPLASTIC"/>
    <property type="match status" value="1"/>
</dbReference>
<dbReference type="GO" id="GO:0006750">
    <property type="term" value="P:glutathione biosynthetic process"/>
    <property type="evidence" value="ECO:0007669"/>
    <property type="project" value="UniProtKB-UniRule"/>
</dbReference>
<evidence type="ECO:0000256" key="4">
    <source>
        <dbReference type="PIRNR" id="PIRNR017901"/>
    </source>
</evidence>
<dbReference type="InterPro" id="IPR006336">
    <property type="entry name" value="GCS2"/>
</dbReference>
<dbReference type="Gene3D" id="3.30.590.20">
    <property type="match status" value="1"/>
</dbReference>
<comment type="similarity">
    <text evidence="4">Belongs to the glutamate--cysteine ligase type 2 family. EgtA subfamily.</text>
</comment>
<accession>A0A150PLL4</accession>
<gene>
    <name evidence="6" type="ORF">BE08_35225</name>
</gene>
<dbReference type="AlphaFoldDB" id="A0A150PLL4"/>
<dbReference type="PANTHER" id="PTHR34378">
    <property type="entry name" value="GLUTAMATE--CYSTEINE LIGASE, CHLOROPLASTIC"/>
    <property type="match status" value="1"/>
</dbReference>
<sequence>MMADASHASESKSQPLKTFDDLLFPFHEAVKPEPLHRIGAEAEKFGVDARTGAAIPYEGERSVLAVLQALVERHGWVPEHETPGGPLIALVRAGASVTLEPGAQLELSGAPLETIHQICSEMCGHLAELRDISSELSFAWLGIGFHPFASQAELSWVPKARYAIMRRYLPTRGAHGLDMMRRTATVQANFDYASEEGAMRALRVALRLSPLVTAIFANSPFYEGALFGGRSYRARVWLDVDPARQGLIRNVLERGRRFSDYVAWAVDAPMFLIKRGGEVIENTGQTFRDFLENGFQGHRATRADWETHLNTLFPEVRLKRTIEVRGADSLPANLICALPALWAGILYDARALDEADALSESFRFDELEAVRPVIAERALRATFRGKPLAATAEQLVAIASGGLERRARLNKSGKDERIHLERISALIARGHSPADALVEGLSNDDPDLRSKILDRARI</sequence>
<comment type="function">
    <text evidence="4">Catalyzes the synthesis of gamma-glutamylcysteine (gamma-GC).</text>
</comment>
<organism evidence="6 7">
    <name type="scientific">Sorangium cellulosum</name>
    <name type="common">Polyangium cellulosum</name>
    <dbReference type="NCBI Taxonomy" id="56"/>
    <lineage>
        <taxon>Bacteria</taxon>
        <taxon>Pseudomonadati</taxon>
        <taxon>Myxococcota</taxon>
        <taxon>Polyangia</taxon>
        <taxon>Polyangiales</taxon>
        <taxon>Polyangiaceae</taxon>
        <taxon>Sorangium</taxon>
    </lineage>
</organism>
<keyword evidence="3 4" id="KW-0067">ATP-binding</keyword>
<dbReference type="Pfam" id="PF04107">
    <property type="entry name" value="GCS2"/>
    <property type="match status" value="1"/>
</dbReference>
<dbReference type="EC" id="6.3.2.2" evidence="4"/>
<keyword evidence="5" id="KW-1015">Disulfide bond</keyword>
<dbReference type="PIRSF" id="PIRSF017901">
    <property type="entry name" value="GCL"/>
    <property type="match status" value="1"/>
</dbReference>
<reference evidence="6 7" key="1">
    <citation type="submission" date="2014-02" db="EMBL/GenBank/DDBJ databases">
        <title>The small core and large imbalanced accessory genome model reveals a collaborative survival strategy of Sorangium cellulosum strains in nature.</title>
        <authorList>
            <person name="Han K."/>
            <person name="Peng R."/>
            <person name="Blom J."/>
            <person name="Li Y.-Z."/>
        </authorList>
    </citation>
    <scope>NUCLEOTIDE SEQUENCE [LARGE SCALE GENOMIC DNA]</scope>
    <source>
        <strain evidence="6 7">So0157-25</strain>
    </source>
</reference>
<name>A0A150PLL4_SORCE</name>
<keyword evidence="2 4" id="KW-0547">Nucleotide-binding</keyword>
<evidence type="ECO:0000256" key="1">
    <source>
        <dbReference type="ARBA" id="ARBA00022598"/>
    </source>
</evidence>